<reference evidence="1" key="1">
    <citation type="journal article" date="2019" name="bioRxiv">
        <title>The Genome of the Zebra Mussel, Dreissena polymorpha: A Resource for Invasive Species Research.</title>
        <authorList>
            <person name="McCartney M.A."/>
            <person name="Auch B."/>
            <person name="Kono T."/>
            <person name="Mallez S."/>
            <person name="Zhang Y."/>
            <person name="Obille A."/>
            <person name="Becker A."/>
            <person name="Abrahante J.E."/>
            <person name="Garbe J."/>
            <person name="Badalamenti J.P."/>
            <person name="Herman A."/>
            <person name="Mangelson H."/>
            <person name="Liachko I."/>
            <person name="Sullivan S."/>
            <person name="Sone E.D."/>
            <person name="Koren S."/>
            <person name="Silverstein K.A.T."/>
            <person name="Beckman K.B."/>
            <person name="Gohl D.M."/>
        </authorList>
    </citation>
    <scope>NUCLEOTIDE SEQUENCE</scope>
    <source>
        <strain evidence="1">Duluth1</strain>
        <tissue evidence="1">Whole animal</tissue>
    </source>
</reference>
<sequence length="88" mass="10162">MLSTALEDIGVNMQTVEMRRGLTMAFEKVLDMDEKVSFPHKTTAFIFGSLSEGTTTPDLESDFDTMFCLDYWNVILYWTTGNMMFKMH</sequence>
<gene>
    <name evidence="1" type="ORF">DPMN_066394</name>
</gene>
<comment type="caution">
    <text evidence="1">The sequence shown here is derived from an EMBL/GenBank/DDBJ whole genome shotgun (WGS) entry which is preliminary data.</text>
</comment>
<evidence type="ECO:0000313" key="1">
    <source>
        <dbReference type="EMBL" id="KAH3707002.1"/>
    </source>
</evidence>
<dbReference type="AlphaFoldDB" id="A0A9D3YVD0"/>
<evidence type="ECO:0000313" key="2">
    <source>
        <dbReference type="Proteomes" id="UP000828390"/>
    </source>
</evidence>
<reference evidence="1" key="2">
    <citation type="submission" date="2020-11" db="EMBL/GenBank/DDBJ databases">
        <authorList>
            <person name="McCartney M.A."/>
            <person name="Auch B."/>
            <person name="Kono T."/>
            <person name="Mallez S."/>
            <person name="Becker A."/>
            <person name="Gohl D.M."/>
            <person name="Silverstein K.A.T."/>
            <person name="Koren S."/>
            <person name="Bechman K.B."/>
            <person name="Herman A."/>
            <person name="Abrahante J.E."/>
            <person name="Garbe J."/>
        </authorList>
    </citation>
    <scope>NUCLEOTIDE SEQUENCE</scope>
    <source>
        <strain evidence="1">Duluth1</strain>
        <tissue evidence="1">Whole animal</tissue>
    </source>
</reference>
<accession>A0A9D3YVD0</accession>
<organism evidence="1 2">
    <name type="scientific">Dreissena polymorpha</name>
    <name type="common">Zebra mussel</name>
    <name type="synonym">Mytilus polymorpha</name>
    <dbReference type="NCBI Taxonomy" id="45954"/>
    <lineage>
        <taxon>Eukaryota</taxon>
        <taxon>Metazoa</taxon>
        <taxon>Spiralia</taxon>
        <taxon>Lophotrochozoa</taxon>
        <taxon>Mollusca</taxon>
        <taxon>Bivalvia</taxon>
        <taxon>Autobranchia</taxon>
        <taxon>Heteroconchia</taxon>
        <taxon>Euheterodonta</taxon>
        <taxon>Imparidentia</taxon>
        <taxon>Neoheterodontei</taxon>
        <taxon>Myida</taxon>
        <taxon>Dreissenoidea</taxon>
        <taxon>Dreissenidae</taxon>
        <taxon>Dreissena</taxon>
    </lineage>
</organism>
<proteinExistence type="predicted"/>
<name>A0A9D3YVD0_DREPO</name>
<protein>
    <submittedName>
        <fullName evidence="1">Uncharacterized protein</fullName>
    </submittedName>
</protein>
<keyword evidence="2" id="KW-1185">Reference proteome</keyword>
<dbReference type="Proteomes" id="UP000828390">
    <property type="component" value="Unassembled WGS sequence"/>
</dbReference>
<dbReference type="EMBL" id="JAIWYP010000014">
    <property type="protein sequence ID" value="KAH3707002.1"/>
    <property type="molecule type" value="Genomic_DNA"/>
</dbReference>